<keyword evidence="2" id="KW-1185">Reference proteome</keyword>
<protein>
    <submittedName>
        <fullName evidence="1">Uncharacterized protein</fullName>
    </submittedName>
</protein>
<gene>
    <name evidence="1" type="ORF">PoB_005341000</name>
</gene>
<comment type="caution">
    <text evidence="1">The sequence shown here is derived from an EMBL/GenBank/DDBJ whole genome shotgun (WGS) entry which is preliminary data.</text>
</comment>
<dbReference type="EMBL" id="BLXT01005873">
    <property type="protein sequence ID" value="GFO26905.1"/>
    <property type="molecule type" value="Genomic_DNA"/>
</dbReference>
<organism evidence="1 2">
    <name type="scientific">Plakobranchus ocellatus</name>
    <dbReference type="NCBI Taxonomy" id="259542"/>
    <lineage>
        <taxon>Eukaryota</taxon>
        <taxon>Metazoa</taxon>
        <taxon>Spiralia</taxon>
        <taxon>Lophotrochozoa</taxon>
        <taxon>Mollusca</taxon>
        <taxon>Gastropoda</taxon>
        <taxon>Heterobranchia</taxon>
        <taxon>Euthyneura</taxon>
        <taxon>Panpulmonata</taxon>
        <taxon>Sacoglossa</taxon>
        <taxon>Placobranchoidea</taxon>
        <taxon>Plakobranchidae</taxon>
        <taxon>Plakobranchus</taxon>
    </lineage>
</organism>
<evidence type="ECO:0000313" key="1">
    <source>
        <dbReference type="EMBL" id="GFO26905.1"/>
    </source>
</evidence>
<sequence length="113" mass="13152">MVIADNGHHSIIRNSSFFKAVVLQEVEDLPLHDMTTDDDIRFETGHSDSHYGEHKVNHLKIKSCKAHLSQPISSIQRDCRSSNHAHRPWTRSHPLHHHHVCWFTARQMIIHTL</sequence>
<accession>A0AAV4C2K6</accession>
<dbReference type="Proteomes" id="UP000735302">
    <property type="component" value="Unassembled WGS sequence"/>
</dbReference>
<evidence type="ECO:0000313" key="2">
    <source>
        <dbReference type="Proteomes" id="UP000735302"/>
    </source>
</evidence>
<proteinExistence type="predicted"/>
<reference evidence="1 2" key="1">
    <citation type="journal article" date="2021" name="Elife">
        <title>Chloroplast acquisition without the gene transfer in kleptoplastic sea slugs, Plakobranchus ocellatus.</title>
        <authorList>
            <person name="Maeda T."/>
            <person name="Takahashi S."/>
            <person name="Yoshida T."/>
            <person name="Shimamura S."/>
            <person name="Takaki Y."/>
            <person name="Nagai Y."/>
            <person name="Toyoda A."/>
            <person name="Suzuki Y."/>
            <person name="Arimoto A."/>
            <person name="Ishii H."/>
            <person name="Satoh N."/>
            <person name="Nishiyama T."/>
            <person name="Hasebe M."/>
            <person name="Maruyama T."/>
            <person name="Minagawa J."/>
            <person name="Obokata J."/>
            <person name="Shigenobu S."/>
        </authorList>
    </citation>
    <scope>NUCLEOTIDE SEQUENCE [LARGE SCALE GENOMIC DNA]</scope>
</reference>
<dbReference type="AlphaFoldDB" id="A0AAV4C2K6"/>
<name>A0AAV4C2K6_9GAST</name>